<gene>
    <name evidence="6" type="ORF">NRP21_11205</name>
</gene>
<evidence type="ECO:0000259" key="4">
    <source>
        <dbReference type="PROSITE" id="PS51077"/>
    </source>
</evidence>
<accession>A0ABT1X3D6</accession>
<dbReference type="InterPro" id="IPR036390">
    <property type="entry name" value="WH_DNA-bd_sf"/>
</dbReference>
<dbReference type="PROSITE" id="PS51078">
    <property type="entry name" value="ICLR_ED"/>
    <property type="match status" value="1"/>
</dbReference>
<dbReference type="EMBL" id="JANJOU010000008">
    <property type="protein sequence ID" value="MCR0982616.1"/>
    <property type="molecule type" value="Genomic_DNA"/>
</dbReference>
<feature type="domain" description="IclR-ED" evidence="5">
    <location>
        <begin position="87"/>
        <end position="271"/>
    </location>
</feature>
<protein>
    <submittedName>
        <fullName evidence="6">IclR family transcriptional regulator</fullName>
    </submittedName>
</protein>
<proteinExistence type="predicted"/>
<dbReference type="SUPFAM" id="SSF55781">
    <property type="entry name" value="GAF domain-like"/>
    <property type="match status" value="1"/>
</dbReference>
<dbReference type="InterPro" id="IPR029016">
    <property type="entry name" value="GAF-like_dom_sf"/>
</dbReference>
<keyword evidence="2" id="KW-0238">DNA-binding</keyword>
<dbReference type="Pfam" id="PF09339">
    <property type="entry name" value="HTH_IclR"/>
    <property type="match status" value="1"/>
</dbReference>
<dbReference type="InterPro" id="IPR014757">
    <property type="entry name" value="Tscrpt_reg_IclR_C"/>
</dbReference>
<keyword evidence="7" id="KW-1185">Reference proteome</keyword>
<dbReference type="Gene3D" id="3.30.450.40">
    <property type="match status" value="1"/>
</dbReference>
<dbReference type="Gene3D" id="1.10.10.10">
    <property type="entry name" value="Winged helix-like DNA-binding domain superfamily/Winged helix DNA-binding domain"/>
    <property type="match status" value="1"/>
</dbReference>
<reference evidence="6 7" key="1">
    <citation type="submission" date="2022-06" db="EMBL/GenBank/DDBJ databases">
        <title>Roseomonas CN29.</title>
        <authorList>
            <person name="Cheng Y."/>
            <person name="He X."/>
        </authorList>
    </citation>
    <scope>NUCLEOTIDE SEQUENCE [LARGE SCALE GENOMIC DNA]</scope>
    <source>
        <strain evidence="6 7">CN29</strain>
    </source>
</reference>
<sequence>MGDDGFARPEGAEGGEEVDPRYIVPSLSRGLALLQLFSRQRPAQTLQELAAGLGITRSAAYRLAYTLEKDGFIIRDAATRRYRLTAHVLTLGFDYLNSQPLTGLAGPALQQLSSLTSAATHLVVLDGWQVVYLARVAPPVALVSNLQVGTRLPCHITASGRALLACLDEAELRRIYGVLRRESRDVPPPSSFEALAEQAAEDRARGYVFRGSILDPGLMTFACVVRDGAGKAAGAVNVVGPAALLERFGGEEALRGAVLEAASSVSRQLGFQGG</sequence>
<keyword evidence="1" id="KW-0805">Transcription regulation</keyword>
<dbReference type="PROSITE" id="PS51077">
    <property type="entry name" value="HTH_ICLR"/>
    <property type="match status" value="1"/>
</dbReference>
<evidence type="ECO:0000256" key="1">
    <source>
        <dbReference type="ARBA" id="ARBA00023015"/>
    </source>
</evidence>
<dbReference type="PANTHER" id="PTHR30136:SF35">
    <property type="entry name" value="HTH-TYPE TRANSCRIPTIONAL REGULATOR RV1719"/>
    <property type="match status" value="1"/>
</dbReference>
<organism evidence="6 7">
    <name type="scientific">Roseomonas populi</name>
    <dbReference type="NCBI Taxonomy" id="3121582"/>
    <lineage>
        <taxon>Bacteria</taxon>
        <taxon>Pseudomonadati</taxon>
        <taxon>Pseudomonadota</taxon>
        <taxon>Alphaproteobacteria</taxon>
        <taxon>Acetobacterales</taxon>
        <taxon>Roseomonadaceae</taxon>
        <taxon>Roseomonas</taxon>
    </lineage>
</organism>
<name>A0ABT1X3D6_9PROT</name>
<evidence type="ECO:0000313" key="6">
    <source>
        <dbReference type="EMBL" id="MCR0982616.1"/>
    </source>
</evidence>
<evidence type="ECO:0000256" key="3">
    <source>
        <dbReference type="ARBA" id="ARBA00023163"/>
    </source>
</evidence>
<keyword evidence="3" id="KW-0804">Transcription</keyword>
<comment type="caution">
    <text evidence="6">The sequence shown here is derived from an EMBL/GenBank/DDBJ whole genome shotgun (WGS) entry which is preliminary data.</text>
</comment>
<dbReference type="SMART" id="SM00346">
    <property type="entry name" value="HTH_ICLR"/>
    <property type="match status" value="1"/>
</dbReference>
<evidence type="ECO:0000313" key="7">
    <source>
        <dbReference type="Proteomes" id="UP001524642"/>
    </source>
</evidence>
<evidence type="ECO:0000259" key="5">
    <source>
        <dbReference type="PROSITE" id="PS51078"/>
    </source>
</evidence>
<evidence type="ECO:0000256" key="2">
    <source>
        <dbReference type="ARBA" id="ARBA00023125"/>
    </source>
</evidence>
<dbReference type="PANTHER" id="PTHR30136">
    <property type="entry name" value="HELIX-TURN-HELIX TRANSCRIPTIONAL REGULATOR, ICLR FAMILY"/>
    <property type="match status" value="1"/>
</dbReference>
<dbReference type="RefSeq" id="WP_257716286.1">
    <property type="nucleotide sequence ID" value="NZ_JANJOU010000008.1"/>
</dbReference>
<dbReference type="InterPro" id="IPR005471">
    <property type="entry name" value="Tscrpt_reg_IclR_N"/>
</dbReference>
<feature type="domain" description="HTH iclR-type" evidence="4">
    <location>
        <begin position="24"/>
        <end position="86"/>
    </location>
</feature>
<dbReference type="Pfam" id="PF01614">
    <property type="entry name" value="IclR_C"/>
    <property type="match status" value="1"/>
</dbReference>
<dbReference type="InterPro" id="IPR050707">
    <property type="entry name" value="HTH_MetabolicPath_Reg"/>
</dbReference>
<dbReference type="Proteomes" id="UP001524642">
    <property type="component" value="Unassembled WGS sequence"/>
</dbReference>
<dbReference type="InterPro" id="IPR036388">
    <property type="entry name" value="WH-like_DNA-bd_sf"/>
</dbReference>
<dbReference type="SUPFAM" id="SSF46785">
    <property type="entry name" value="Winged helix' DNA-binding domain"/>
    <property type="match status" value="1"/>
</dbReference>